<evidence type="ECO:0000259" key="11">
    <source>
        <dbReference type="PROSITE" id="PS50893"/>
    </source>
</evidence>
<dbReference type="STRING" id="796943.HMPREF9625_00273"/>
<dbReference type="SUPFAM" id="SSF52540">
    <property type="entry name" value="P-loop containing nucleoside triphosphate hydrolases"/>
    <property type="match status" value="1"/>
</dbReference>
<dbReference type="InterPro" id="IPR039421">
    <property type="entry name" value="Type_1_exporter"/>
</dbReference>
<dbReference type="InterPro" id="IPR036640">
    <property type="entry name" value="ABC1_TM_sf"/>
</dbReference>
<dbReference type="PANTHER" id="PTHR24221">
    <property type="entry name" value="ATP-BINDING CASSETTE SUB-FAMILY B"/>
    <property type="match status" value="1"/>
</dbReference>
<dbReference type="SUPFAM" id="SSF90123">
    <property type="entry name" value="ABC transporter transmembrane region"/>
    <property type="match status" value="1"/>
</dbReference>
<feature type="domain" description="ABC transporter" evidence="11">
    <location>
        <begin position="361"/>
        <end position="594"/>
    </location>
</feature>
<keyword evidence="4 10" id="KW-0812">Transmembrane</keyword>
<name>G9WLR4_9FIRM</name>
<dbReference type="InterPro" id="IPR027417">
    <property type="entry name" value="P-loop_NTPase"/>
</dbReference>
<evidence type="ECO:0000256" key="3">
    <source>
        <dbReference type="ARBA" id="ARBA00022475"/>
    </source>
</evidence>
<dbReference type="Proteomes" id="UP000018461">
    <property type="component" value="Unassembled WGS sequence"/>
</dbReference>
<feature type="transmembrane region" description="Helical" evidence="10">
    <location>
        <begin position="83"/>
        <end position="101"/>
    </location>
</feature>
<dbReference type="Gene3D" id="1.20.1560.10">
    <property type="entry name" value="ABC transporter type 1, transmembrane domain"/>
    <property type="match status" value="1"/>
</dbReference>
<evidence type="ECO:0000259" key="12">
    <source>
        <dbReference type="PROSITE" id="PS50929"/>
    </source>
</evidence>
<dbReference type="PROSITE" id="PS00211">
    <property type="entry name" value="ABC_TRANSPORTER_1"/>
    <property type="match status" value="1"/>
</dbReference>
<dbReference type="CDD" id="cd07346">
    <property type="entry name" value="ABC_6TM_exporters"/>
    <property type="match status" value="1"/>
</dbReference>
<dbReference type="InterPro" id="IPR003439">
    <property type="entry name" value="ABC_transporter-like_ATP-bd"/>
</dbReference>
<feature type="transmembrane region" description="Helical" evidence="10">
    <location>
        <begin position="159"/>
        <end position="181"/>
    </location>
</feature>
<evidence type="ECO:0000256" key="1">
    <source>
        <dbReference type="ARBA" id="ARBA00004651"/>
    </source>
</evidence>
<feature type="domain" description="ABC transmembrane type-1" evidence="12">
    <location>
        <begin position="49"/>
        <end position="330"/>
    </location>
</feature>
<keyword evidence="5" id="KW-0547">Nucleotide-binding</keyword>
<gene>
    <name evidence="13" type="ORF">HMPREF9625_00273</name>
</gene>
<dbReference type="Pfam" id="PF00664">
    <property type="entry name" value="ABC_membrane"/>
    <property type="match status" value="1"/>
</dbReference>
<feature type="transmembrane region" description="Helical" evidence="10">
    <location>
        <begin position="267"/>
        <end position="292"/>
    </location>
</feature>
<keyword evidence="6" id="KW-0067">ATP-binding</keyword>
<evidence type="ECO:0000256" key="9">
    <source>
        <dbReference type="SAM" id="MobiDB-lite"/>
    </source>
</evidence>
<dbReference type="GO" id="GO:0005886">
    <property type="term" value="C:plasma membrane"/>
    <property type="evidence" value="ECO:0007669"/>
    <property type="project" value="UniProtKB-SubCell"/>
</dbReference>
<proteinExistence type="predicted"/>
<keyword evidence="8 10" id="KW-0472">Membrane</keyword>
<feature type="transmembrane region" description="Helical" evidence="10">
    <location>
        <begin position="304"/>
        <end position="325"/>
    </location>
</feature>
<evidence type="ECO:0000256" key="5">
    <source>
        <dbReference type="ARBA" id="ARBA00022741"/>
    </source>
</evidence>
<evidence type="ECO:0008006" key="15">
    <source>
        <dbReference type="Google" id="ProtNLM"/>
    </source>
</evidence>
<feature type="transmembrane region" description="Helical" evidence="10">
    <location>
        <begin position="50"/>
        <end position="71"/>
    </location>
</feature>
<keyword evidence="2" id="KW-0813">Transport</keyword>
<keyword evidence="7 10" id="KW-1133">Transmembrane helix</keyword>
<sequence length="602" mass="66354">MNGEMIEEGKNKWNNSRPTENPRHDGKAPSPILWALSQTGSHKREYVKSVLFAIIGVAFSLAPYFVMVEIVDGLMSGNRDFSFYLGKCLITALLWIGRVLFHSLSTGKSHAATFAVLGEIRKRCTEKLLRMPLGAVQEQSSGALKSTIIERIDSMETTLAHIVPEFTANLLIPLCILLYIFSLDWRMGLAELLTLPIGLVSFAVMMGGSQKFYEHAVESTKTLNNTSVEYIGGIQVIKVFGKTKSSYARFVKDAYEAANSYISWMRYYILPMTFSLAVMPATLLPVLPIGGILVRSGTLSSNHFVMILILSVGLVTPLITLMSYGDDFQTMGTIMGEVRALLNAPEMERPKEGDSPEKNDLALRDVHFSYKEKEVLHGISMEIPEGSFVALVGPSGSGKSTIARLIASLWDVEKGDIFLGGKDIREIPQELYSEKFAFVSQDNFLFNRSVRENIRLGNPAATDSEVEEVARKAGCHDFILSLEKGYDTLVGNAGGHLSGGERQRISIARAMLKAAPIVILDEATAYTDPENEALIQRSVSKLTEGKTLIVIAHRLSTIVDADKIFVIEDGRINDSGTHEELLSRGGLYSAMWKAHEEVKDNA</sequence>
<comment type="subcellular location">
    <subcellularLocation>
        <location evidence="1">Cell membrane</location>
        <topology evidence="1">Multi-pass membrane protein</topology>
    </subcellularLocation>
</comment>
<evidence type="ECO:0000256" key="7">
    <source>
        <dbReference type="ARBA" id="ARBA00022989"/>
    </source>
</evidence>
<evidence type="ECO:0000256" key="2">
    <source>
        <dbReference type="ARBA" id="ARBA00022448"/>
    </source>
</evidence>
<evidence type="ECO:0000313" key="13">
    <source>
        <dbReference type="EMBL" id="EHL12719.1"/>
    </source>
</evidence>
<feature type="transmembrane region" description="Helical" evidence="10">
    <location>
        <begin position="187"/>
        <end position="205"/>
    </location>
</feature>
<dbReference type="GO" id="GO:0005524">
    <property type="term" value="F:ATP binding"/>
    <property type="evidence" value="ECO:0007669"/>
    <property type="project" value="UniProtKB-KW"/>
</dbReference>
<dbReference type="EMBL" id="AFZC02000003">
    <property type="protein sequence ID" value="EHL12719.1"/>
    <property type="molecule type" value="Genomic_DNA"/>
</dbReference>
<evidence type="ECO:0000256" key="4">
    <source>
        <dbReference type="ARBA" id="ARBA00022692"/>
    </source>
</evidence>
<dbReference type="Pfam" id="PF00005">
    <property type="entry name" value="ABC_tran"/>
    <property type="match status" value="1"/>
</dbReference>
<dbReference type="PATRIC" id="fig|796943.3.peg.662"/>
<feature type="region of interest" description="Disordered" evidence="9">
    <location>
        <begin position="1"/>
        <end position="29"/>
    </location>
</feature>
<evidence type="ECO:0000256" key="10">
    <source>
        <dbReference type="SAM" id="Phobius"/>
    </source>
</evidence>
<dbReference type="PROSITE" id="PS50893">
    <property type="entry name" value="ABC_TRANSPORTER_2"/>
    <property type="match status" value="1"/>
</dbReference>
<protein>
    <recommendedName>
        <fullName evidence="15">ABC transporter</fullName>
    </recommendedName>
</protein>
<dbReference type="GO" id="GO:0140359">
    <property type="term" value="F:ABC-type transporter activity"/>
    <property type="evidence" value="ECO:0007669"/>
    <property type="project" value="InterPro"/>
</dbReference>
<accession>G9WLR4</accession>
<dbReference type="SMART" id="SM00382">
    <property type="entry name" value="AAA"/>
    <property type="match status" value="1"/>
</dbReference>
<evidence type="ECO:0000256" key="6">
    <source>
        <dbReference type="ARBA" id="ARBA00022840"/>
    </source>
</evidence>
<dbReference type="FunFam" id="3.40.50.300:FF:000221">
    <property type="entry name" value="Multidrug ABC transporter ATP-binding protein"/>
    <property type="match status" value="1"/>
</dbReference>
<dbReference type="InterPro" id="IPR003593">
    <property type="entry name" value="AAA+_ATPase"/>
</dbReference>
<dbReference type="RefSeq" id="WP_009534142.1">
    <property type="nucleotide sequence ID" value="NZ_KE148312.1"/>
</dbReference>
<dbReference type="InterPro" id="IPR011527">
    <property type="entry name" value="ABC1_TM_dom"/>
</dbReference>
<dbReference type="Gene3D" id="3.40.50.300">
    <property type="entry name" value="P-loop containing nucleotide triphosphate hydrolases"/>
    <property type="match status" value="1"/>
</dbReference>
<keyword evidence="14" id="KW-1185">Reference proteome</keyword>
<comment type="caution">
    <text evidence="13">The sequence shown here is derived from an EMBL/GenBank/DDBJ whole genome shotgun (WGS) entry which is preliminary data.</text>
</comment>
<keyword evidence="3" id="KW-1003">Cell membrane</keyword>
<dbReference type="InterPro" id="IPR017871">
    <property type="entry name" value="ABC_transporter-like_CS"/>
</dbReference>
<dbReference type="AlphaFoldDB" id="G9WLR4"/>
<evidence type="ECO:0000313" key="14">
    <source>
        <dbReference type="Proteomes" id="UP000018461"/>
    </source>
</evidence>
<dbReference type="PROSITE" id="PS50929">
    <property type="entry name" value="ABC_TM1F"/>
    <property type="match status" value="1"/>
</dbReference>
<evidence type="ECO:0000256" key="8">
    <source>
        <dbReference type="ARBA" id="ARBA00023136"/>
    </source>
</evidence>
<reference evidence="13" key="1">
    <citation type="submission" date="2011-08" db="EMBL/GenBank/DDBJ databases">
        <authorList>
            <consortium name="The Broad Institute Genome Sequencing Platform"/>
            <person name="Earl A."/>
            <person name="Ward D."/>
            <person name="Feldgarden M."/>
            <person name="Gevers D."/>
            <person name="Sizova M."/>
            <person name="Hazen A."/>
            <person name="Epstein S."/>
            <person name="Young S.K."/>
            <person name="Zeng Q."/>
            <person name="Gargeya S."/>
            <person name="Fitzgerald M."/>
            <person name="Haas B."/>
            <person name="Abouelleil A."/>
            <person name="Alvarado L."/>
            <person name="Arachchi H.M."/>
            <person name="Berlin A."/>
            <person name="Brown A."/>
            <person name="Chapman S.B."/>
            <person name="Chen Z."/>
            <person name="Dunbar C."/>
            <person name="Freedman E."/>
            <person name="Gearin G."/>
            <person name="Gellesch M."/>
            <person name="Goldberg J."/>
            <person name="Griggs A."/>
            <person name="Gujja S."/>
            <person name="Heiman D."/>
            <person name="Howarth C."/>
            <person name="Larson L."/>
            <person name="Lui A."/>
            <person name="MacDonald P.J.P."/>
            <person name="Montmayeur A."/>
            <person name="Murphy C."/>
            <person name="Neiman D."/>
            <person name="Pearson M."/>
            <person name="Priest M."/>
            <person name="Roberts A."/>
            <person name="Saif S."/>
            <person name="Shea T."/>
            <person name="Shenoy N."/>
            <person name="Sisk P."/>
            <person name="Stolte C."/>
            <person name="Sykes S."/>
            <person name="Wortman J."/>
            <person name="Nusbaum C."/>
            <person name="Birren B."/>
        </authorList>
    </citation>
    <scope>NUCLEOTIDE SEQUENCE</scope>
    <source>
        <strain evidence="13">ACB1</strain>
    </source>
</reference>
<dbReference type="HOGENOM" id="CLU_000604_84_9_9"/>
<reference evidence="13" key="2">
    <citation type="submission" date="2013-03" db="EMBL/GenBank/DDBJ databases">
        <title>The Genome Sequence of Oribacterium sp. ACB1.</title>
        <authorList>
            <consortium name="The Broad Institute Genomics Platform"/>
            <consortium name="The Broad Institute Genome Sequencing Center for Infectious Disease"/>
            <person name="Earl A."/>
            <person name="Ward D."/>
            <person name="Feldgarden M."/>
            <person name="Gevers D."/>
            <person name="Sizova M."/>
            <person name="Hazen A."/>
            <person name="Epstein S."/>
            <person name="Walker B."/>
            <person name="Young S."/>
            <person name="Zeng Q."/>
            <person name="Gargeya S."/>
            <person name="Fitzgerald M."/>
            <person name="Haas B."/>
            <person name="Abouelleil A."/>
            <person name="Allen A.W."/>
            <person name="Alvarado L."/>
            <person name="Arachchi H.M."/>
            <person name="Berlin A.M."/>
            <person name="Chapman S.B."/>
            <person name="Gainer-Dewar J."/>
            <person name="Goldberg J."/>
            <person name="Griggs A."/>
            <person name="Gujja S."/>
            <person name="Hansen M."/>
            <person name="Howarth C."/>
            <person name="Imamovic A."/>
            <person name="Ireland A."/>
            <person name="Larimer J."/>
            <person name="McCowan C."/>
            <person name="Murphy C."/>
            <person name="Pearson M."/>
            <person name="Poon T.W."/>
            <person name="Priest M."/>
            <person name="Roberts A."/>
            <person name="Saif S."/>
            <person name="Shea T."/>
            <person name="Sisk P."/>
            <person name="Sykes S."/>
            <person name="Wortman J."/>
            <person name="Nusbaum C."/>
            <person name="Birren B."/>
        </authorList>
    </citation>
    <scope>NUCLEOTIDE SEQUENCE [LARGE SCALE GENOMIC DNA]</scope>
    <source>
        <strain evidence="13">ACB1</strain>
    </source>
</reference>
<organism evidence="13 14">
    <name type="scientific">Oribacterium parvum ACB1</name>
    <dbReference type="NCBI Taxonomy" id="796943"/>
    <lineage>
        <taxon>Bacteria</taxon>
        <taxon>Bacillati</taxon>
        <taxon>Bacillota</taxon>
        <taxon>Clostridia</taxon>
        <taxon>Lachnospirales</taxon>
        <taxon>Lachnospiraceae</taxon>
        <taxon>Oribacterium</taxon>
    </lineage>
</organism>
<dbReference type="GO" id="GO:0016887">
    <property type="term" value="F:ATP hydrolysis activity"/>
    <property type="evidence" value="ECO:0007669"/>
    <property type="project" value="InterPro"/>
</dbReference>
<dbReference type="PANTHER" id="PTHR24221:SF654">
    <property type="entry name" value="ATP-BINDING CASSETTE SUB-FAMILY B MEMBER 6"/>
    <property type="match status" value="1"/>
</dbReference>